<keyword evidence="9 10" id="KW-0472">Membrane</keyword>
<dbReference type="GO" id="GO:0005776">
    <property type="term" value="C:autophagosome"/>
    <property type="evidence" value="ECO:0007669"/>
    <property type="project" value="TreeGrafter"/>
</dbReference>
<dbReference type="GO" id="GO:0006869">
    <property type="term" value="P:lipid transport"/>
    <property type="evidence" value="ECO:0007669"/>
    <property type="project" value="UniProtKB-KW"/>
</dbReference>
<gene>
    <name evidence="11" type="ORF">TrRE_jg865</name>
</gene>
<dbReference type="AlphaFoldDB" id="A0A9W7E4W3"/>
<feature type="transmembrane region" description="Helical" evidence="10">
    <location>
        <begin position="159"/>
        <end position="181"/>
    </location>
</feature>
<name>A0A9W7E4W3_9STRA</name>
<evidence type="ECO:0000256" key="2">
    <source>
        <dbReference type="ARBA" id="ARBA00006185"/>
    </source>
</evidence>
<dbReference type="OrthoDB" id="2020634at2759"/>
<keyword evidence="5 10" id="KW-0812">Transmembrane</keyword>
<comment type="subcellular location">
    <subcellularLocation>
        <location evidence="1 10">Preautophagosomal structure membrane</location>
        <topology evidence="1 10">Multi-pass membrane protein</topology>
    </subcellularLocation>
</comment>
<comment type="caution">
    <text evidence="10">Lacks conserved residue(s) required for the propagation of feature annotation.</text>
</comment>
<evidence type="ECO:0000256" key="4">
    <source>
        <dbReference type="ARBA" id="ARBA00022448"/>
    </source>
</evidence>
<dbReference type="GO" id="GO:0034045">
    <property type="term" value="C:phagophore assembly site membrane"/>
    <property type="evidence" value="ECO:0007669"/>
    <property type="project" value="UniProtKB-SubCell"/>
</dbReference>
<evidence type="ECO:0000256" key="5">
    <source>
        <dbReference type="ARBA" id="ARBA00022692"/>
    </source>
</evidence>
<evidence type="ECO:0000256" key="9">
    <source>
        <dbReference type="ARBA" id="ARBA00023136"/>
    </source>
</evidence>
<dbReference type="InterPro" id="IPR007241">
    <property type="entry name" value="Autophagy-rel_prot_9"/>
</dbReference>
<keyword evidence="8 10" id="KW-0445">Lipid transport</keyword>
<dbReference type="PANTHER" id="PTHR13038:SF10">
    <property type="entry name" value="AUTOPHAGY-RELATED PROTEIN 9"/>
    <property type="match status" value="1"/>
</dbReference>
<dbReference type="GO" id="GO:0000422">
    <property type="term" value="P:autophagy of mitochondrion"/>
    <property type="evidence" value="ECO:0007669"/>
    <property type="project" value="TreeGrafter"/>
</dbReference>
<evidence type="ECO:0000256" key="10">
    <source>
        <dbReference type="RuleBase" id="RU364027"/>
    </source>
</evidence>
<proteinExistence type="inferred from homology"/>
<evidence type="ECO:0000313" key="12">
    <source>
        <dbReference type="Proteomes" id="UP001165082"/>
    </source>
</evidence>
<evidence type="ECO:0000256" key="7">
    <source>
        <dbReference type="ARBA" id="ARBA00023006"/>
    </source>
</evidence>
<feature type="transmembrane region" description="Helical" evidence="10">
    <location>
        <begin position="135"/>
        <end position="153"/>
    </location>
</feature>
<dbReference type="GO" id="GO:0034497">
    <property type="term" value="P:protein localization to phagophore assembly site"/>
    <property type="evidence" value="ECO:0007669"/>
    <property type="project" value="TreeGrafter"/>
</dbReference>
<feature type="transmembrane region" description="Helical" evidence="10">
    <location>
        <begin position="46"/>
        <end position="68"/>
    </location>
</feature>
<dbReference type="PANTHER" id="PTHR13038">
    <property type="entry name" value="APG9 AUTOPHAGY 9"/>
    <property type="match status" value="1"/>
</dbReference>
<comment type="similarity">
    <text evidence="2 10">Belongs to the ATG9 family.</text>
</comment>
<dbReference type="Proteomes" id="UP001165082">
    <property type="component" value="Unassembled WGS sequence"/>
</dbReference>
<comment type="caution">
    <text evidence="11">The sequence shown here is derived from an EMBL/GenBank/DDBJ whole genome shotgun (WGS) entry which is preliminary data.</text>
</comment>
<dbReference type="GO" id="GO:0034727">
    <property type="term" value="P:piecemeal microautophagy of the nucleus"/>
    <property type="evidence" value="ECO:0007669"/>
    <property type="project" value="TreeGrafter"/>
</dbReference>
<comment type="function">
    <text evidence="10">Phospholipid scramblase involved in autophagy. Cycles between the preautophagosomal structure/phagophore assembly site (PAS) and the cytoplasmic vesicle pool and supplies membrane for the growing autophagosome. Lipid scramblase activity plays a key role in preautophagosomal structure/phagophore assembly by distributing the phospholipids that arrive through ATG2 from the cytoplasmic to the luminal leaflet of the bilayer, thereby driving autophagosomal membrane expansion.</text>
</comment>
<accession>A0A9W7E4W3</accession>
<organism evidence="11 12">
    <name type="scientific">Triparma retinervis</name>
    <dbReference type="NCBI Taxonomy" id="2557542"/>
    <lineage>
        <taxon>Eukaryota</taxon>
        <taxon>Sar</taxon>
        <taxon>Stramenopiles</taxon>
        <taxon>Ochrophyta</taxon>
        <taxon>Bolidophyceae</taxon>
        <taxon>Parmales</taxon>
        <taxon>Triparmaceae</taxon>
        <taxon>Triparma</taxon>
    </lineage>
</organism>
<protein>
    <recommendedName>
        <fullName evidence="3 10">Autophagy-related protein 9</fullName>
    </recommendedName>
</protein>
<dbReference type="EMBL" id="BRXZ01004092">
    <property type="protein sequence ID" value="GMH68299.1"/>
    <property type="molecule type" value="Genomic_DNA"/>
</dbReference>
<evidence type="ECO:0000256" key="8">
    <source>
        <dbReference type="ARBA" id="ARBA00023055"/>
    </source>
</evidence>
<evidence type="ECO:0000256" key="6">
    <source>
        <dbReference type="ARBA" id="ARBA00022989"/>
    </source>
</evidence>
<keyword evidence="7 10" id="KW-0072">Autophagy</keyword>
<evidence type="ECO:0000313" key="11">
    <source>
        <dbReference type="EMBL" id="GMH68299.1"/>
    </source>
</evidence>
<keyword evidence="6 10" id="KW-1133">Transmembrane helix</keyword>
<evidence type="ECO:0000256" key="1">
    <source>
        <dbReference type="ARBA" id="ARBA00004511"/>
    </source>
</evidence>
<reference evidence="11" key="1">
    <citation type="submission" date="2022-07" db="EMBL/GenBank/DDBJ databases">
        <title>Genome analysis of Parmales, a sister group of diatoms, reveals the evolutionary specialization of diatoms from phago-mixotrophs to photoautotrophs.</title>
        <authorList>
            <person name="Ban H."/>
            <person name="Sato S."/>
            <person name="Yoshikawa S."/>
            <person name="Kazumasa Y."/>
            <person name="Nakamura Y."/>
            <person name="Ichinomiya M."/>
            <person name="Saitoh K."/>
            <person name="Sato N."/>
            <person name="Blanc-Mathieu R."/>
            <person name="Endo H."/>
            <person name="Kuwata A."/>
            <person name="Ogata H."/>
        </authorList>
    </citation>
    <scope>NUCLEOTIDE SEQUENCE</scope>
</reference>
<evidence type="ECO:0000256" key="3">
    <source>
        <dbReference type="ARBA" id="ARBA00018074"/>
    </source>
</evidence>
<keyword evidence="12" id="KW-1185">Reference proteome</keyword>
<sequence>MGWGWGGDKGGLAMEWVLRDCLEGGWEECRIRRDWTGGEVGRRCQAFGLLLLIMIPFHLYALVTLFLFTKTEGFRRDKGEPMGRMEWTGRAKWKIRGYLETEEMFERRISRAVKVGTAYRDSTSSSSLLWCLKSVIRFTSSTLLAVLVLFTLINESILLHVQAGGQNLLWYFGILGICYAASKDTGREKEIGAALESKVGGGEVGEIMGPFHEMPEERVAEERMREVSTF</sequence>
<keyword evidence="4 10" id="KW-0813">Transport</keyword>
<dbReference type="Pfam" id="PF04109">
    <property type="entry name" value="ATG9"/>
    <property type="match status" value="1"/>
</dbReference>
<dbReference type="GO" id="GO:0061709">
    <property type="term" value="P:reticulophagy"/>
    <property type="evidence" value="ECO:0007669"/>
    <property type="project" value="TreeGrafter"/>
</dbReference>